<comment type="caution">
    <text evidence="8">The sequence shown here is derived from an EMBL/GenBank/DDBJ whole genome shotgun (WGS) entry which is preliminary data.</text>
</comment>
<keyword evidence="9" id="KW-1185">Reference proteome</keyword>
<feature type="compositionally biased region" description="Low complexity" evidence="5">
    <location>
        <begin position="530"/>
        <end position="546"/>
    </location>
</feature>
<organism evidence="8 9">
    <name type="scientific">[Emmonsia] crescens</name>
    <dbReference type="NCBI Taxonomy" id="73230"/>
    <lineage>
        <taxon>Eukaryota</taxon>
        <taxon>Fungi</taxon>
        <taxon>Dikarya</taxon>
        <taxon>Ascomycota</taxon>
        <taxon>Pezizomycotina</taxon>
        <taxon>Eurotiomycetes</taxon>
        <taxon>Eurotiomycetidae</taxon>
        <taxon>Onygenales</taxon>
        <taxon>Ajellomycetaceae</taxon>
        <taxon>Emergomyces</taxon>
    </lineage>
</organism>
<evidence type="ECO:0000256" key="3">
    <source>
        <dbReference type="ARBA" id="ARBA00022833"/>
    </source>
</evidence>
<name>A0A2B7ZGF2_9EURO</name>
<dbReference type="EMBL" id="PDND01000099">
    <property type="protein sequence ID" value="PGH32248.1"/>
    <property type="molecule type" value="Genomic_DNA"/>
</dbReference>
<dbReference type="InterPro" id="IPR013083">
    <property type="entry name" value="Znf_RING/FYVE/PHD"/>
</dbReference>
<dbReference type="STRING" id="73230.A0A2B7ZGF2"/>
<dbReference type="SMART" id="SM00064">
    <property type="entry name" value="FYVE"/>
    <property type="match status" value="1"/>
</dbReference>
<feature type="compositionally biased region" description="Low complexity" evidence="5">
    <location>
        <begin position="310"/>
        <end position="321"/>
    </location>
</feature>
<feature type="compositionally biased region" description="Low complexity" evidence="5">
    <location>
        <begin position="353"/>
        <end position="371"/>
    </location>
</feature>
<dbReference type="InterPro" id="IPR011011">
    <property type="entry name" value="Znf_FYVE_PHD"/>
</dbReference>
<dbReference type="PROSITE" id="PS50178">
    <property type="entry name" value="ZF_FYVE"/>
    <property type="match status" value="1"/>
</dbReference>
<dbReference type="InterPro" id="IPR000306">
    <property type="entry name" value="Znf_FYVE"/>
</dbReference>
<feature type="region of interest" description="Disordered" evidence="5">
    <location>
        <begin position="475"/>
        <end position="559"/>
    </location>
</feature>
<dbReference type="CDD" id="cd16489">
    <property type="entry name" value="mRING-CH-C4HC2H_ZNRF"/>
    <property type="match status" value="1"/>
</dbReference>
<evidence type="ECO:0000256" key="5">
    <source>
        <dbReference type="SAM" id="MobiDB-lite"/>
    </source>
</evidence>
<dbReference type="InterPro" id="IPR017455">
    <property type="entry name" value="Znf_FYVE-rel"/>
</dbReference>
<feature type="compositionally biased region" description="Polar residues" evidence="5">
    <location>
        <begin position="412"/>
        <end position="422"/>
    </location>
</feature>
<gene>
    <name evidence="8" type="ORF">GX50_04979</name>
</gene>
<dbReference type="PROSITE" id="PS50089">
    <property type="entry name" value="ZF_RING_2"/>
    <property type="match status" value="1"/>
</dbReference>
<evidence type="ECO:0000259" key="7">
    <source>
        <dbReference type="PROSITE" id="PS50178"/>
    </source>
</evidence>
<evidence type="ECO:0000313" key="8">
    <source>
        <dbReference type="EMBL" id="PGH32248.1"/>
    </source>
</evidence>
<evidence type="ECO:0000313" key="9">
    <source>
        <dbReference type="Proteomes" id="UP000226031"/>
    </source>
</evidence>
<feature type="compositionally biased region" description="Low complexity" evidence="5">
    <location>
        <begin position="491"/>
        <end position="503"/>
    </location>
</feature>
<dbReference type="Pfam" id="PF01363">
    <property type="entry name" value="FYVE"/>
    <property type="match status" value="1"/>
</dbReference>
<feature type="compositionally biased region" description="Polar residues" evidence="5">
    <location>
        <begin position="165"/>
        <end position="201"/>
    </location>
</feature>
<feature type="compositionally biased region" description="Pro residues" evidence="5">
    <location>
        <begin position="34"/>
        <end position="47"/>
    </location>
</feature>
<feature type="compositionally biased region" description="Low complexity" evidence="5">
    <location>
        <begin position="48"/>
        <end position="65"/>
    </location>
</feature>
<feature type="compositionally biased region" description="Low complexity" evidence="5">
    <location>
        <begin position="604"/>
        <end position="622"/>
    </location>
</feature>
<feature type="compositionally biased region" description="Low complexity" evidence="5">
    <location>
        <begin position="99"/>
        <end position="120"/>
    </location>
</feature>
<reference evidence="8 9" key="1">
    <citation type="submission" date="2017-10" db="EMBL/GenBank/DDBJ databases">
        <title>Comparative genomics in systemic dimorphic fungi from Ajellomycetaceae.</title>
        <authorList>
            <person name="Munoz J.F."/>
            <person name="Mcewen J.G."/>
            <person name="Clay O.K."/>
            <person name="Cuomo C.A."/>
        </authorList>
    </citation>
    <scope>NUCLEOTIDE SEQUENCE [LARGE SCALE GENOMIC DNA]</scope>
    <source>
        <strain evidence="8 9">UAMH4076</strain>
    </source>
</reference>
<dbReference type="SUPFAM" id="SSF57850">
    <property type="entry name" value="RING/U-box"/>
    <property type="match status" value="1"/>
</dbReference>
<feature type="domain" description="RING-type" evidence="6">
    <location>
        <begin position="654"/>
        <end position="695"/>
    </location>
</feature>
<accession>A0A2B7ZGF2</accession>
<feature type="compositionally biased region" description="Polar residues" evidence="5">
    <location>
        <begin position="71"/>
        <end position="93"/>
    </location>
</feature>
<evidence type="ECO:0000256" key="1">
    <source>
        <dbReference type="ARBA" id="ARBA00022723"/>
    </source>
</evidence>
<feature type="domain" description="FYVE-type" evidence="7">
    <location>
        <begin position="220"/>
        <end position="345"/>
    </location>
</feature>
<evidence type="ECO:0008006" key="10">
    <source>
        <dbReference type="Google" id="ProtNLM"/>
    </source>
</evidence>
<feature type="compositionally biased region" description="Polar residues" evidence="5">
    <location>
        <begin position="504"/>
        <end position="515"/>
    </location>
</feature>
<evidence type="ECO:0000256" key="4">
    <source>
        <dbReference type="PROSITE-ProRule" id="PRU00175"/>
    </source>
</evidence>
<protein>
    <recommendedName>
        <fullName evidence="10">FYVE-type domain-containing protein</fullName>
    </recommendedName>
</protein>
<dbReference type="Proteomes" id="UP000226031">
    <property type="component" value="Unassembled WGS sequence"/>
</dbReference>
<keyword evidence="3" id="KW-0862">Zinc</keyword>
<feature type="region of interest" description="Disordered" evidence="5">
    <location>
        <begin position="1"/>
        <end position="204"/>
    </location>
</feature>
<keyword evidence="2 4" id="KW-0863">Zinc-finger</keyword>
<feature type="compositionally biased region" description="Low complexity" evidence="5">
    <location>
        <begin position="1"/>
        <end position="33"/>
    </location>
</feature>
<dbReference type="PANTHER" id="PTHR23164">
    <property type="entry name" value="EARLY ENDOSOME ANTIGEN 1"/>
    <property type="match status" value="1"/>
</dbReference>
<dbReference type="InterPro" id="IPR001841">
    <property type="entry name" value="Znf_RING"/>
</dbReference>
<dbReference type="SUPFAM" id="SSF57903">
    <property type="entry name" value="FYVE/PHD zinc finger"/>
    <property type="match status" value="1"/>
</dbReference>
<dbReference type="AlphaFoldDB" id="A0A2B7ZGF2"/>
<feature type="region of interest" description="Disordered" evidence="5">
    <location>
        <begin position="595"/>
        <end position="631"/>
    </location>
</feature>
<dbReference type="SMART" id="SM00184">
    <property type="entry name" value="RING"/>
    <property type="match status" value="1"/>
</dbReference>
<dbReference type="Gene3D" id="3.30.40.10">
    <property type="entry name" value="Zinc/RING finger domain, C3HC4 (zinc finger)"/>
    <property type="match status" value="2"/>
</dbReference>
<dbReference type="VEuPathDB" id="FungiDB:EMCG_04114"/>
<dbReference type="Pfam" id="PF13639">
    <property type="entry name" value="zf-RING_2"/>
    <property type="match status" value="1"/>
</dbReference>
<dbReference type="GO" id="GO:0008270">
    <property type="term" value="F:zinc ion binding"/>
    <property type="evidence" value="ECO:0007669"/>
    <property type="project" value="UniProtKB-KW"/>
</dbReference>
<feature type="region of interest" description="Disordered" evidence="5">
    <location>
        <begin position="296"/>
        <end position="460"/>
    </location>
</feature>
<keyword evidence="1" id="KW-0479">Metal-binding</keyword>
<proteinExistence type="predicted"/>
<evidence type="ECO:0000259" key="6">
    <source>
        <dbReference type="PROSITE" id="PS50089"/>
    </source>
</evidence>
<evidence type="ECO:0000256" key="2">
    <source>
        <dbReference type="ARBA" id="ARBA00022771"/>
    </source>
</evidence>
<sequence>MSTPASTSVSLLSSSSSPSSSSSSPSSSAAPVSLPAPPAPAPAPAPAARPQDGSSTSPSPASSQDSLRRIGTTTTARLRDPQGSTQSAGSSRHTLLEFLQNEGLGTGNNQEQQGQGAGNAREPNAASLERKRRLTSTSDSTGRARPGAGRLSADTGSLRARPGPSATQSWGRNSSGLPGSSSDNAIDLSGSQESVSRQLSSLRHRENSFTDYELPRWQPDSEVSKCPICDTQFSFWYRKHHCRKCGRVVCASCSPHRITIPRQFIVRPPESNRHLSPLLQPNPSEAQVISLIDDDEENSSTTADTHVRSRGQQRLQQQRGRYPPNSALGGGEEVRLCNPCVPDPNPEPPRRYTSTTGSLLGPGWLSSSLSTRPDDAAGASHAPTHRHSTLPDYYRNGGAYRRDTNPFHRPSASLSSATNMPPSQAARDLRRQRGRGMIFQPETPDIQQAGQEGLSDEGLPSYGSFDYTVVPNFRGLPPRYQSTQQAAGGQHPHYSPPAYSSPSGTSLPNSRQRSNYPVPGPMPSHHRGPSNEFPQSLSPSSSSRNRPLPPAPPHHYRQPIDESDICPICGRLLPPRAAGGSEEAREAHVRACIEGHGNGYPANTSSGSTGRRTSQSNYNDNNHNNHHADRPLRMLPFTATEKDCVGEDGEPQECTICMEEYEVGDTLVRLECLCKFHKPCIMGWLERKMECPVHQVN</sequence>